<gene>
    <name evidence="6" type="ORF">H9648_08290</name>
</gene>
<accession>A0ABR8SKT1</accession>
<keyword evidence="7" id="KW-1185">Reference proteome</keyword>
<proteinExistence type="predicted"/>
<sequence>MNSLFSGKYTWLHSINPSLKLLTLLSLFVLAINIHYLSFMVGFSCVILTLFIFGTGYSYKQLLLLSLPFLFVFLSTSSSMILFGKGETILFKWAYVQISEESLIRGIHLGFRALSFAMLGLIFALTTKPVMLFYSLMQQLKLPPKFAYSFMAAIRLIPIMIEEYQIIMNAQRVRGIEQKNHFLKRMQRLAIPLLSQSIRRAYRIAVSMEAKRFQSNRKRTYYYEVGFSRNDLLFLCYFLVLLGLAYLLSTHYPFLPNTDVRYLSDLRD</sequence>
<keyword evidence="2 5" id="KW-0812">Transmembrane</keyword>
<evidence type="ECO:0000256" key="1">
    <source>
        <dbReference type="ARBA" id="ARBA00004141"/>
    </source>
</evidence>
<comment type="caution">
    <text evidence="6">The sequence shown here is derived from an EMBL/GenBank/DDBJ whole genome shotgun (WGS) entry which is preliminary data.</text>
</comment>
<feature type="transmembrane region" description="Helical" evidence="5">
    <location>
        <begin position="21"/>
        <end position="53"/>
    </location>
</feature>
<reference evidence="6 7" key="1">
    <citation type="submission" date="2020-08" db="EMBL/GenBank/DDBJ databases">
        <title>A Genomic Blueprint of the Chicken Gut Microbiome.</title>
        <authorList>
            <person name="Gilroy R."/>
            <person name="Ravi A."/>
            <person name="Getino M."/>
            <person name="Pursley I."/>
            <person name="Horton D.L."/>
            <person name="Alikhan N.-F."/>
            <person name="Baker D."/>
            <person name="Gharbi K."/>
            <person name="Hall N."/>
            <person name="Watson M."/>
            <person name="Adriaenssens E.M."/>
            <person name="Foster-Nyarko E."/>
            <person name="Jarju S."/>
            <person name="Secka A."/>
            <person name="Antonio M."/>
            <person name="Oren A."/>
            <person name="Chaudhuri R."/>
            <person name="La Ragione R.M."/>
            <person name="Hildebrand F."/>
            <person name="Pallen M.J."/>
        </authorList>
    </citation>
    <scope>NUCLEOTIDE SEQUENCE [LARGE SCALE GENOMIC DNA]</scope>
    <source>
        <strain evidence="6 7">Sa2CUA10</strain>
    </source>
</reference>
<dbReference type="Pfam" id="PF02361">
    <property type="entry name" value="CbiQ"/>
    <property type="match status" value="1"/>
</dbReference>
<feature type="transmembrane region" description="Helical" evidence="5">
    <location>
        <begin position="232"/>
        <end position="254"/>
    </location>
</feature>
<keyword evidence="3 5" id="KW-1133">Transmembrane helix</keyword>
<dbReference type="RefSeq" id="WP_191753431.1">
    <property type="nucleotide sequence ID" value="NZ_JACSQM010000003.1"/>
</dbReference>
<dbReference type="PANTHER" id="PTHR33514">
    <property type="entry name" value="PROTEIN ABCI12, CHLOROPLASTIC"/>
    <property type="match status" value="1"/>
</dbReference>
<evidence type="ECO:0000313" key="7">
    <source>
        <dbReference type="Proteomes" id="UP000603641"/>
    </source>
</evidence>
<organism evidence="6 7">
    <name type="scientific">Fictibacillus norfolkensis</name>
    <dbReference type="NCBI Taxonomy" id="2762233"/>
    <lineage>
        <taxon>Bacteria</taxon>
        <taxon>Bacillati</taxon>
        <taxon>Bacillota</taxon>
        <taxon>Bacilli</taxon>
        <taxon>Bacillales</taxon>
        <taxon>Fictibacillaceae</taxon>
        <taxon>Fictibacillus</taxon>
    </lineage>
</organism>
<keyword evidence="4 5" id="KW-0472">Membrane</keyword>
<name>A0ABR8SKT1_9BACL</name>
<evidence type="ECO:0000256" key="5">
    <source>
        <dbReference type="SAM" id="Phobius"/>
    </source>
</evidence>
<dbReference type="CDD" id="cd16914">
    <property type="entry name" value="EcfT"/>
    <property type="match status" value="1"/>
</dbReference>
<protein>
    <submittedName>
        <fullName evidence="6">Energy-coupling factor transporter transmembrane protein EcfT</fullName>
    </submittedName>
</protein>
<evidence type="ECO:0000256" key="4">
    <source>
        <dbReference type="ARBA" id="ARBA00023136"/>
    </source>
</evidence>
<dbReference type="PANTHER" id="PTHR33514:SF1">
    <property type="entry name" value="ABC TRANSPORTER PERMEASE"/>
    <property type="match status" value="1"/>
</dbReference>
<dbReference type="InterPro" id="IPR003339">
    <property type="entry name" value="ABC/ECF_trnsptr_transmembrane"/>
</dbReference>
<evidence type="ECO:0000313" key="6">
    <source>
        <dbReference type="EMBL" id="MBD7964050.1"/>
    </source>
</evidence>
<feature type="transmembrane region" description="Helical" evidence="5">
    <location>
        <begin position="65"/>
        <end position="83"/>
    </location>
</feature>
<evidence type="ECO:0000256" key="3">
    <source>
        <dbReference type="ARBA" id="ARBA00022989"/>
    </source>
</evidence>
<feature type="transmembrane region" description="Helical" evidence="5">
    <location>
        <begin position="103"/>
        <end position="126"/>
    </location>
</feature>
<comment type="subcellular location">
    <subcellularLocation>
        <location evidence="1">Membrane</location>
        <topology evidence="1">Multi-pass membrane protein</topology>
    </subcellularLocation>
</comment>
<evidence type="ECO:0000256" key="2">
    <source>
        <dbReference type="ARBA" id="ARBA00022692"/>
    </source>
</evidence>
<dbReference type="Proteomes" id="UP000603641">
    <property type="component" value="Unassembled WGS sequence"/>
</dbReference>
<dbReference type="EMBL" id="JACSQM010000003">
    <property type="protein sequence ID" value="MBD7964050.1"/>
    <property type="molecule type" value="Genomic_DNA"/>
</dbReference>